<evidence type="ECO:0000256" key="4">
    <source>
        <dbReference type="ARBA" id="ARBA00017099"/>
    </source>
</evidence>
<keyword evidence="6" id="KW-0521">NADP</keyword>
<dbReference type="InterPro" id="IPR029903">
    <property type="entry name" value="RmlD-like-bd"/>
</dbReference>
<name>A0A4R6TCG0_9FLAO</name>
<dbReference type="GO" id="GO:0008831">
    <property type="term" value="F:dTDP-4-dehydrorhamnose reductase activity"/>
    <property type="evidence" value="ECO:0007669"/>
    <property type="project" value="UniProtKB-EC"/>
</dbReference>
<dbReference type="InterPro" id="IPR005913">
    <property type="entry name" value="dTDP_dehydrorham_reduct"/>
</dbReference>
<evidence type="ECO:0000256" key="6">
    <source>
        <dbReference type="RuleBase" id="RU364082"/>
    </source>
</evidence>
<organism evidence="8 9">
    <name type="scientific">Tenacibaculum caenipelagi</name>
    <dbReference type="NCBI Taxonomy" id="1325435"/>
    <lineage>
        <taxon>Bacteria</taxon>
        <taxon>Pseudomonadati</taxon>
        <taxon>Bacteroidota</taxon>
        <taxon>Flavobacteriia</taxon>
        <taxon>Flavobacteriales</taxon>
        <taxon>Flavobacteriaceae</taxon>
        <taxon>Tenacibaculum</taxon>
    </lineage>
</organism>
<feature type="domain" description="RmlD-like substrate binding" evidence="7">
    <location>
        <begin position="6"/>
        <end position="242"/>
    </location>
</feature>
<evidence type="ECO:0000256" key="2">
    <source>
        <dbReference type="ARBA" id="ARBA00010944"/>
    </source>
</evidence>
<evidence type="ECO:0000313" key="9">
    <source>
        <dbReference type="Proteomes" id="UP000295390"/>
    </source>
</evidence>
<gene>
    <name evidence="8" type="ORF">DFQ07_2639</name>
</gene>
<dbReference type="RefSeq" id="WP_133537464.1">
    <property type="nucleotide sequence ID" value="NZ_SNYH01000005.1"/>
</dbReference>
<dbReference type="Pfam" id="PF04321">
    <property type="entry name" value="RmlD_sub_bind"/>
    <property type="match status" value="1"/>
</dbReference>
<sequence length="290" mass="33415">MEQIKKVLVIGCNGMAGHVVKLHLEETQKYDVWGIARNIVPEEKLINLDISDVVNLEKVFKQHEFDVVVNCVGLLNKTAEDNPELAVWFNGYFPHLLAKFGNVYNFKLIHISTDCVFSGKEGNYKEDDFKNGIGFYAQSKAIGEVINLKDLTFRTSIIGPELKEKGIGLFHWFMNQKKDISGFTEAYWSGVTTIELAKAIGKVLNQDLTGIYHLTNNKKIDKYKLLQEFNTLFKNKSINIIPNSDYKVDKSLINTRSDFDYSVPSYTEMIAEMKNWMEKYNKLYKHYQLL</sequence>
<accession>A0A4R6TCG0</accession>
<comment type="catalytic activity">
    <reaction evidence="5">
        <text>dTDP-beta-L-rhamnose + NADP(+) = dTDP-4-dehydro-beta-L-rhamnose + NADPH + H(+)</text>
        <dbReference type="Rhea" id="RHEA:21796"/>
        <dbReference type="ChEBI" id="CHEBI:15378"/>
        <dbReference type="ChEBI" id="CHEBI:57510"/>
        <dbReference type="ChEBI" id="CHEBI:57783"/>
        <dbReference type="ChEBI" id="CHEBI:58349"/>
        <dbReference type="ChEBI" id="CHEBI:62830"/>
        <dbReference type="EC" id="1.1.1.133"/>
    </reaction>
</comment>
<comment type="pathway">
    <text evidence="1 6">Carbohydrate biosynthesis; dTDP-L-rhamnose biosynthesis.</text>
</comment>
<proteinExistence type="inferred from homology"/>
<evidence type="ECO:0000256" key="3">
    <source>
        <dbReference type="ARBA" id="ARBA00012929"/>
    </source>
</evidence>
<dbReference type="InterPro" id="IPR036291">
    <property type="entry name" value="NAD(P)-bd_dom_sf"/>
</dbReference>
<dbReference type="UniPathway" id="UPA00124"/>
<protein>
    <recommendedName>
        <fullName evidence="4 6">dTDP-4-dehydrorhamnose reductase</fullName>
        <ecNumber evidence="3 6">1.1.1.133</ecNumber>
    </recommendedName>
</protein>
<dbReference type="OrthoDB" id="9803892at2"/>
<keyword evidence="9" id="KW-1185">Reference proteome</keyword>
<dbReference type="GO" id="GO:0019305">
    <property type="term" value="P:dTDP-rhamnose biosynthetic process"/>
    <property type="evidence" value="ECO:0007669"/>
    <property type="project" value="UniProtKB-UniPathway"/>
</dbReference>
<dbReference type="EC" id="1.1.1.133" evidence="3 6"/>
<evidence type="ECO:0000259" key="7">
    <source>
        <dbReference type="Pfam" id="PF04321"/>
    </source>
</evidence>
<evidence type="ECO:0000256" key="1">
    <source>
        <dbReference type="ARBA" id="ARBA00004781"/>
    </source>
</evidence>
<dbReference type="SUPFAM" id="SSF51735">
    <property type="entry name" value="NAD(P)-binding Rossmann-fold domains"/>
    <property type="match status" value="1"/>
</dbReference>
<comment type="similarity">
    <text evidence="2 6">Belongs to the dTDP-4-dehydrorhamnose reductase family.</text>
</comment>
<dbReference type="CDD" id="cd05254">
    <property type="entry name" value="dTDP_HR_like_SDR_e"/>
    <property type="match status" value="1"/>
</dbReference>
<dbReference type="PANTHER" id="PTHR10491:SF4">
    <property type="entry name" value="METHIONINE ADENOSYLTRANSFERASE 2 SUBUNIT BETA"/>
    <property type="match status" value="1"/>
</dbReference>
<comment type="caution">
    <text evidence="8">The sequence shown here is derived from an EMBL/GenBank/DDBJ whole genome shotgun (WGS) entry which is preliminary data.</text>
</comment>
<dbReference type="EMBL" id="SNYH01000005">
    <property type="protein sequence ID" value="TDQ24094.1"/>
    <property type="molecule type" value="Genomic_DNA"/>
</dbReference>
<keyword evidence="6" id="KW-0560">Oxidoreductase</keyword>
<reference evidence="8 9" key="1">
    <citation type="submission" date="2019-03" db="EMBL/GenBank/DDBJ databases">
        <title>Genomic Encyclopedia of Type Strains, Phase III (KMG-III): the genomes of soil and plant-associated and newly described type strains.</title>
        <authorList>
            <person name="Whitman W."/>
        </authorList>
    </citation>
    <scope>NUCLEOTIDE SEQUENCE [LARGE SCALE GENOMIC DNA]</scope>
    <source>
        <strain evidence="8 9">CECT 8283</strain>
    </source>
</reference>
<comment type="function">
    <text evidence="6">Catalyzes the reduction of dTDP-6-deoxy-L-lyxo-4-hexulose to yield dTDP-L-rhamnose.</text>
</comment>
<evidence type="ECO:0000256" key="5">
    <source>
        <dbReference type="ARBA" id="ARBA00048200"/>
    </source>
</evidence>
<dbReference type="Proteomes" id="UP000295390">
    <property type="component" value="Unassembled WGS sequence"/>
</dbReference>
<dbReference type="Gene3D" id="3.40.50.720">
    <property type="entry name" value="NAD(P)-binding Rossmann-like Domain"/>
    <property type="match status" value="1"/>
</dbReference>
<dbReference type="PANTHER" id="PTHR10491">
    <property type="entry name" value="DTDP-4-DEHYDRORHAMNOSE REDUCTASE"/>
    <property type="match status" value="1"/>
</dbReference>
<dbReference type="AlphaFoldDB" id="A0A4R6TCG0"/>
<evidence type="ECO:0000313" key="8">
    <source>
        <dbReference type="EMBL" id="TDQ24094.1"/>
    </source>
</evidence>
<dbReference type="GO" id="GO:0005829">
    <property type="term" value="C:cytosol"/>
    <property type="evidence" value="ECO:0007669"/>
    <property type="project" value="TreeGrafter"/>
</dbReference>